<keyword evidence="2" id="KW-0808">Transferase</keyword>
<dbReference type="InterPro" id="IPR050306">
    <property type="entry name" value="PfkB_Carbo_kinase"/>
</dbReference>
<evidence type="ECO:0000256" key="1">
    <source>
        <dbReference type="ARBA" id="ARBA00010688"/>
    </source>
</evidence>
<organism evidence="7 8">
    <name type="scientific">Lentilactobacillus parabuchneri DSM 5707 = NBRC 107865</name>
    <dbReference type="NCBI Taxonomy" id="1423784"/>
    <lineage>
        <taxon>Bacteria</taxon>
        <taxon>Bacillati</taxon>
        <taxon>Bacillota</taxon>
        <taxon>Bacilli</taxon>
        <taxon>Lactobacillales</taxon>
        <taxon>Lactobacillaceae</taxon>
        <taxon>Lentilactobacillus</taxon>
    </lineage>
</organism>
<dbReference type="InterPro" id="IPR002173">
    <property type="entry name" value="Carboh/pur_kinase_PfkB_CS"/>
</dbReference>
<keyword evidence="4 7" id="KW-0418">Kinase</keyword>
<dbReference type="PANTHER" id="PTHR43085">
    <property type="entry name" value="HEXOKINASE FAMILY MEMBER"/>
    <property type="match status" value="1"/>
</dbReference>
<evidence type="ECO:0000313" key="7">
    <source>
        <dbReference type="EMBL" id="KRM46484.1"/>
    </source>
</evidence>
<dbReference type="Pfam" id="PF00294">
    <property type="entry name" value="PfkB"/>
    <property type="match status" value="1"/>
</dbReference>
<keyword evidence="3" id="KW-0547">Nucleotide-binding</keyword>
<gene>
    <name evidence="7" type="ORF">FC51_GL002060</name>
</gene>
<evidence type="ECO:0000256" key="5">
    <source>
        <dbReference type="ARBA" id="ARBA00022840"/>
    </source>
</evidence>
<dbReference type="GO" id="GO:0005524">
    <property type="term" value="F:ATP binding"/>
    <property type="evidence" value="ECO:0007669"/>
    <property type="project" value="UniProtKB-KW"/>
</dbReference>
<comment type="similarity">
    <text evidence="1">Belongs to the carbohydrate kinase PfkB family.</text>
</comment>
<dbReference type="SUPFAM" id="SSF53613">
    <property type="entry name" value="Ribokinase-like"/>
    <property type="match status" value="1"/>
</dbReference>
<dbReference type="CDD" id="cd01166">
    <property type="entry name" value="KdgK"/>
    <property type="match status" value="1"/>
</dbReference>
<dbReference type="Proteomes" id="UP000051957">
    <property type="component" value="Unassembled WGS sequence"/>
</dbReference>
<dbReference type="InterPro" id="IPR029056">
    <property type="entry name" value="Ribokinase-like"/>
</dbReference>
<name>A0A0R1Z0M9_9LACO</name>
<comment type="caution">
    <text evidence="7">The sequence shown here is derived from an EMBL/GenBank/DDBJ whole genome shotgun (WGS) entry which is preliminary data.</text>
</comment>
<dbReference type="RefSeq" id="WP_057909719.1">
    <property type="nucleotide sequence ID" value="NZ_AZGK01000006.1"/>
</dbReference>
<dbReference type="InterPro" id="IPR011611">
    <property type="entry name" value="PfkB_dom"/>
</dbReference>
<protein>
    <submittedName>
        <fullName evidence="7">2-dehydro-3-deoxygluconokinase</fullName>
    </submittedName>
</protein>
<evidence type="ECO:0000313" key="8">
    <source>
        <dbReference type="Proteomes" id="UP000051957"/>
    </source>
</evidence>
<dbReference type="EMBL" id="AZGK01000006">
    <property type="protein sequence ID" value="KRM46484.1"/>
    <property type="molecule type" value="Genomic_DNA"/>
</dbReference>
<sequence>MSEFLTIGEPIGLFASQDADQSLVEATHFQKYLAGAEVNVSVGVSRLGHSTEYVTRLGEDPIGAFVSQQLSLNHIGTDYVDTTADYWTAMQFKQRVTKGDPGIFYYRKNSAAAHFDKASLDNIDFDGIKMVHLSGIFPGISEQALVAFKHLIELVHQHSTIRTTFDPNLRPQLWSSQAKMVSTINALAAEANIILPGVNEGEILMGSRDPEKIADFYLGNSHYTDTVIVKVGSKGAYVKVKGGQGSMVAGYHVDKVIDTVGAGDGFAVGVITGLLEGLSNKQAALRGNAIGSLAVQAPGDNDGYPTQAELRTYQAK</sequence>
<feature type="domain" description="Carbohydrate kinase PfkB" evidence="6">
    <location>
        <begin position="19"/>
        <end position="306"/>
    </location>
</feature>
<dbReference type="GeneID" id="69802156"/>
<dbReference type="PATRIC" id="fig|1423784.4.peg.2102"/>
<evidence type="ECO:0000256" key="3">
    <source>
        <dbReference type="ARBA" id="ARBA00022741"/>
    </source>
</evidence>
<proteinExistence type="inferred from homology"/>
<dbReference type="PANTHER" id="PTHR43085:SF1">
    <property type="entry name" value="PSEUDOURIDINE KINASE-RELATED"/>
    <property type="match status" value="1"/>
</dbReference>
<dbReference type="AlphaFoldDB" id="A0A0R1Z0M9"/>
<evidence type="ECO:0000256" key="4">
    <source>
        <dbReference type="ARBA" id="ARBA00022777"/>
    </source>
</evidence>
<evidence type="ECO:0000256" key="2">
    <source>
        <dbReference type="ARBA" id="ARBA00022679"/>
    </source>
</evidence>
<evidence type="ECO:0000259" key="6">
    <source>
        <dbReference type="Pfam" id="PF00294"/>
    </source>
</evidence>
<accession>A0A0R1Z0M9</accession>
<reference evidence="7 8" key="1">
    <citation type="journal article" date="2015" name="Genome Announc.">
        <title>Expanding the biotechnology potential of lactobacilli through comparative genomics of 213 strains and associated genera.</title>
        <authorList>
            <person name="Sun Z."/>
            <person name="Harris H.M."/>
            <person name="McCann A."/>
            <person name="Guo C."/>
            <person name="Argimon S."/>
            <person name="Zhang W."/>
            <person name="Yang X."/>
            <person name="Jeffery I.B."/>
            <person name="Cooney J.C."/>
            <person name="Kagawa T.F."/>
            <person name="Liu W."/>
            <person name="Song Y."/>
            <person name="Salvetti E."/>
            <person name="Wrobel A."/>
            <person name="Rasinkangas P."/>
            <person name="Parkhill J."/>
            <person name="Rea M.C."/>
            <person name="O'Sullivan O."/>
            <person name="Ritari J."/>
            <person name="Douillard F.P."/>
            <person name="Paul Ross R."/>
            <person name="Yang R."/>
            <person name="Briner A.E."/>
            <person name="Felis G.E."/>
            <person name="de Vos W.M."/>
            <person name="Barrangou R."/>
            <person name="Klaenhammer T.R."/>
            <person name="Caufield P.W."/>
            <person name="Cui Y."/>
            <person name="Zhang H."/>
            <person name="O'Toole P.W."/>
        </authorList>
    </citation>
    <scope>NUCLEOTIDE SEQUENCE [LARGE SCALE GENOMIC DNA]</scope>
    <source>
        <strain evidence="7 8">DSM 5707</strain>
    </source>
</reference>
<keyword evidence="5" id="KW-0067">ATP-binding</keyword>
<dbReference type="Gene3D" id="3.40.1190.20">
    <property type="match status" value="1"/>
</dbReference>
<dbReference type="GO" id="GO:0016301">
    <property type="term" value="F:kinase activity"/>
    <property type="evidence" value="ECO:0007669"/>
    <property type="project" value="UniProtKB-KW"/>
</dbReference>
<dbReference type="PROSITE" id="PS00584">
    <property type="entry name" value="PFKB_KINASES_2"/>
    <property type="match status" value="1"/>
</dbReference>